<dbReference type="AlphaFoldDB" id="F0RSD3"/>
<gene>
    <name evidence="3" type="ordered locus">SpiBuddy_2521</name>
</gene>
<dbReference type="Pfam" id="PF13091">
    <property type="entry name" value="PLDc_2"/>
    <property type="match status" value="1"/>
</dbReference>
<dbReference type="STRING" id="158189.SpiBuddy_2521"/>
<dbReference type="Pfam" id="PF04851">
    <property type="entry name" value="ResIII"/>
    <property type="match status" value="1"/>
</dbReference>
<organism evidence="3 4">
    <name type="scientific">Sphaerochaeta globosa (strain ATCC BAA-1886 / DSM 22777 / Buddy)</name>
    <name type="common">Spirochaeta sp. (strain Buddy)</name>
    <dbReference type="NCBI Taxonomy" id="158189"/>
    <lineage>
        <taxon>Bacteria</taxon>
        <taxon>Pseudomonadati</taxon>
        <taxon>Spirochaetota</taxon>
        <taxon>Spirochaetia</taxon>
        <taxon>Spirochaetales</taxon>
        <taxon>Sphaerochaetaceae</taxon>
        <taxon>Sphaerochaeta</taxon>
    </lineage>
</organism>
<dbReference type="Pfam" id="PF11907">
    <property type="entry name" value="DUF3427"/>
    <property type="match status" value="1"/>
</dbReference>
<dbReference type="GO" id="GO:0005829">
    <property type="term" value="C:cytosol"/>
    <property type="evidence" value="ECO:0007669"/>
    <property type="project" value="TreeGrafter"/>
</dbReference>
<dbReference type="PROSITE" id="PS51192">
    <property type="entry name" value="HELICASE_ATP_BIND_1"/>
    <property type="match status" value="1"/>
</dbReference>
<dbReference type="eggNOG" id="COG1061">
    <property type="taxonomic scope" value="Bacteria"/>
</dbReference>
<dbReference type="InterPro" id="IPR027417">
    <property type="entry name" value="P-loop_NTPase"/>
</dbReference>
<dbReference type="PANTHER" id="PTHR47396:SF1">
    <property type="entry name" value="ATP-DEPENDENT HELICASE IRC3-RELATED"/>
    <property type="match status" value="1"/>
</dbReference>
<dbReference type="EMBL" id="CP002541">
    <property type="protein sequence ID" value="ADY14333.1"/>
    <property type="molecule type" value="Genomic_DNA"/>
</dbReference>
<feature type="domain" description="Helicase ATP-binding" evidence="1">
    <location>
        <begin position="247"/>
        <end position="400"/>
    </location>
</feature>
<dbReference type="InterPro" id="IPR001650">
    <property type="entry name" value="Helicase_C-like"/>
</dbReference>
<evidence type="ECO:0000313" key="3">
    <source>
        <dbReference type="EMBL" id="ADY14333.1"/>
    </source>
</evidence>
<dbReference type="HOGENOM" id="CLU_005588_1_0_12"/>
<dbReference type="CDD" id="cd09204">
    <property type="entry name" value="PLDc_N_DEXD_b2"/>
    <property type="match status" value="1"/>
</dbReference>
<protein>
    <submittedName>
        <fullName evidence="3">Type III restriction protein res subunit</fullName>
    </submittedName>
</protein>
<evidence type="ECO:0000313" key="4">
    <source>
        <dbReference type="Proteomes" id="UP000008466"/>
    </source>
</evidence>
<dbReference type="InterPro" id="IPR021835">
    <property type="entry name" value="DUF3427"/>
</dbReference>
<proteinExistence type="predicted"/>
<reference evidence="4" key="1">
    <citation type="submission" date="2011-02" db="EMBL/GenBank/DDBJ databases">
        <title>Complete sequence of Spirochaeta sp. Buddy.</title>
        <authorList>
            <person name="Lucas S."/>
            <person name="Copeland A."/>
            <person name="Lapidus A."/>
            <person name="Cheng J.-F."/>
            <person name="Goodwin L."/>
            <person name="Pitluck S."/>
            <person name="Zeytun A."/>
            <person name="Detter J.C."/>
            <person name="Han C."/>
            <person name="Tapia R."/>
            <person name="Land M."/>
            <person name="Hauser L."/>
            <person name="Kyrpides N."/>
            <person name="Ivanova N."/>
            <person name="Mikhailova N."/>
            <person name="Pagani I."/>
            <person name="Ritalahti K.M."/>
            <person name="Loeffler F.E."/>
            <person name="Woyke T."/>
        </authorList>
    </citation>
    <scope>NUCLEOTIDE SEQUENCE [LARGE SCALE GENOMIC DNA]</scope>
    <source>
        <strain evidence="4">ATCC BAA-1886 / DSM 22777 / Buddy</strain>
    </source>
</reference>
<keyword evidence="4" id="KW-1185">Reference proteome</keyword>
<dbReference type="InterPro" id="IPR006935">
    <property type="entry name" value="Helicase/UvrB_N"/>
</dbReference>
<dbReference type="eggNOG" id="COG3886">
    <property type="taxonomic scope" value="Bacteria"/>
</dbReference>
<dbReference type="Gene3D" id="3.30.870.10">
    <property type="entry name" value="Endonuclease Chain A"/>
    <property type="match status" value="1"/>
</dbReference>
<name>F0RSD3_SPHGB</name>
<dbReference type="Pfam" id="PF00271">
    <property type="entry name" value="Helicase_C"/>
    <property type="match status" value="1"/>
</dbReference>
<dbReference type="CDD" id="cd18032">
    <property type="entry name" value="DEXHc_RE_I_III_res"/>
    <property type="match status" value="1"/>
</dbReference>
<dbReference type="CDD" id="cd18799">
    <property type="entry name" value="SF2_C_EcoAI-like"/>
    <property type="match status" value="1"/>
</dbReference>
<dbReference type="InterPro" id="IPR014001">
    <property type="entry name" value="Helicase_ATP-bd"/>
</dbReference>
<sequence length="984" mass="111975">MSKQSSEYSPQEIEKSLYTGFIDRAFPSSPSLRPRLIINNREKHQKVLLTIQSELSSCTQFDIAVAFITRDGIASLLQTLLEASQRGVRGRLLTTNYLHFNEPEALETLLDLPNLEVRILEGNLHTKGYLFHHAHKTINLVVGSANLTAQALSTNQEWNVQFTSTENGELVHQTYADFNRMWDTAVTLSPAYLMHYEKEREAARTTMQWTPLPPVPQPRYPLYEEETQQGELVPNTMQGEALQELLCLRAKGETKGLIISATGTGKTHLAAFDAKACNPKRLLYVVHRETILVKSMATFQQVFGKNERIRFGVVGGGRKETQCDFIFASISTLAREDVLSQFAPDHFDYIIVDEVHRAGAESYKKVLAYFKGAFTLGMTATPERTDGQDIYRLFDYNIAYIIRLQAAMEAKLLCQFHYYGISDFTLDGFAVDDSSDTRFLTSAARAGHIKVAIDTYSMHEKRKRGLIFCRTVIEAKELSGRLNSLGLKTLAVTGEDSETVREQAIQRLQSDQRPDMLEYLVSVDIFNEGIDIPNLNQIIMARPTQSAIIFVQQLGRGLRKAKGKRFVTVIDFVGNYDNNYLIPIALYGDTSFNKDRMRKMMVSGNLVLSGESTVSFDRIARQRIYKAIDNARLDTKALFKEQYLKLKAKLGQIPSLMDFAIAKEYDPLLFFKKYDSYPALLMGFGELARDTLTKNELSSLRFLSQELANGKRPHELLILKLLAKHGGIKLAMFQSTLEQEYHVILDEQTFGSAIRLLNNGFVKQAVRDTYGNISYALMQDGSLSATPQFLALLASESYRNACDDVIALGLFNYRAHYDNHLRQPNSLVLYEKYSRKDVCRILNWEDNEDSTMYGYKIKYNTCPIFVTYHKGEAISASTDYDDMFLSPELFSWMTRSKRTLDSGEVKKILGQHDSGLSIPLFIKKHDDEGADFYYIGQAEYLKGRERQTTIKDDEGKDLNIVNFLFRLQHPCEDDLYTYLMEQAQ</sequence>
<evidence type="ECO:0000259" key="2">
    <source>
        <dbReference type="PROSITE" id="PS51194"/>
    </source>
</evidence>
<dbReference type="GO" id="GO:0016787">
    <property type="term" value="F:hydrolase activity"/>
    <property type="evidence" value="ECO:0007669"/>
    <property type="project" value="InterPro"/>
</dbReference>
<dbReference type="Pfam" id="PF26350">
    <property type="entry name" value="DUF8090"/>
    <property type="match status" value="1"/>
</dbReference>
<dbReference type="Gene3D" id="3.40.50.300">
    <property type="entry name" value="P-loop containing nucleotide triphosphate hydrolases"/>
    <property type="match status" value="2"/>
</dbReference>
<dbReference type="PANTHER" id="PTHR47396">
    <property type="entry name" value="TYPE I RESTRICTION ENZYME ECOKI R PROTEIN"/>
    <property type="match status" value="1"/>
</dbReference>
<dbReference type="InterPro" id="IPR025202">
    <property type="entry name" value="PLD-like_dom"/>
</dbReference>
<accession>F0RSD3</accession>
<dbReference type="SMART" id="SM00490">
    <property type="entry name" value="HELICc"/>
    <property type="match status" value="1"/>
</dbReference>
<dbReference type="GO" id="GO:0005524">
    <property type="term" value="F:ATP binding"/>
    <property type="evidence" value="ECO:0007669"/>
    <property type="project" value="InterPro"/>
</dbReference>
<dbReference type="RefSeq" id="WP_013608178.1">
    <property type="nucleotide sequence ID" value="NC_015152.1"/>
</dbReference>
<dbReference type="PROSITE" id="PS51194">
    <property type="entry name" value="HELICASE_CTER"/>
    <property type="match status" value="1"/>
</dbReference>
<dbReference type="SUPFAM" id="SSF52540">
    <property type="entry name" value="P-loop containing nucleoside triphosphate hydrolases"/>
    <property type="match status" value="1"/>
</dbReference>
<dbReference type="InterPro" id="IPR058403">
    <property type="entry name" value="DUF8090"/>
</dbReference>
<dbReference type="GO" id="GO:0003677">
    <property type="term" value="F:DNA binding"/>
    <property type="evidence" value="ECO:0007669"/>
    <property type="project" value="InterPro"/>
</dbReference>
<dbReference type="OrthoDB" id="9802848at2"/>
<dbReference type="REBASE" id="33161">
    <property type="entry name" value="SspBudORF2521P"/>
</dbReference>
<dbReference type="KEGG" id="sbu:SpiBuddy_2521"/>
<dbReference type="SMART" id="SM00487">
    <property type="entry name" value="DEXDc"/>
    <property type="match status" value="1"/>
</dbReference>
<feature type="domain" description="Helicase C-terminal" evidence="2">
    <location>
        <begin position="451"/>
        <end position="603"/>
    </location>
</feature>
<dbReference type="Proteomes" id="UP000008466">
    <property type="component" value="Chromosome"/>
</dbReference>
<dbReference type="SUPFAM" id="SSF56024">
    <property type="entry name" value="Phospholipase D/nuclease"/>
    <property type="match status" value="1"/>
</dbReference>
<evidence type="ECO:0000259" key="1">
    <source>
        <dbReference type="PROSITE" id="PS51192"/>
    </source>
</evidence>
<dbReference type="InterPro" id="IPR050742">
    <property type="entry name" value="Helicase_Restrict-Modif_Enz"/>
</dbReference>